<gene>
    <name evidence="3" type="ORF">EJB05_30031</name>
</gene>
<organism evidence="3 4">
    <name type="scientific">Eragrostis curvula</name>
    <name type="common">weeping love grass</name>
    <dbReference type="NCBI Taxonomy" id="38414"/>
    <lineage>
        <taxon>Eukaryota</taxon>
        <taxon>Viridiplantae</taxon>
        <taxon>Streptophyta</taxon>
        <taxon>Embryophyta</taxon>
        <taxon>Tracheophyta</taxon>
        <taxon>Spermatophyta</taxon>
        <taxon>Magnoliopsida</taxon>
        <taxon>Liliopsida</taxon>
        <taxon>Poales</taxon>
        <taxon>Poaceae</taxon>
        <taxon>PACMAD clade</taxon>
        <taxon>Chloridoideae</taxon>
        <taxon>Eragrostideae</taxon>
        <taxon>Eragrostidinae</taxon>
        <taxon>Eragrostis</taxon>
    </lineage>
</organism>
<dbReference type="InterPro" id="IPR025315">
    <property type="entry name" value="DUF4220"/>
</dbReference>
<dbReference type="Pfam" id="PF13968">
    <property type="entry name" value="DUF4220"/>
    <property type="match status" value="1"/>
</dbReference>
<feature type="transmembrane region" description="Helical" evidence="1">
    <location>
        <begin position="69"/>
        <end position="89"/>
    </location>
</feature>
<evidence type="ECO:0000313" key="3">
    <source>
        <dbReference type="EMBL" id="TVU27422.1"/>
    </source>
</evidence>
<comment type="caution">
    <text evidence="3">The sequence shown here is derived from an EMBL/GenBank/DDBJ whole genome shotgun (WGS) entry which is preliminary data.</text>
</comment>
<dbReference type="OrthoDB" id="695732at2759"/>
<feature type="non-terminal residue" evidence="3">
    <location>
        <position position="1"/>
    </location>
</feature>
<reference evidence="3 4" key="1">
    <citation type="journal article" date="2019" name="Sci. Rep.">
        <title>A high-quality genome of Eragrostis curvula grass provides insights into Poaceae evolution and supports new strategies to enhance forage quality.</title>
        <authorList>
            <person name="Carballo J."/>
            <person name="Santos B.A.C.M."/>
            <person name="Zappacosta D."/>
            <person name="Garbus I."/>
            <person name="Selva J.P."/>
            <person name="Gallo C.A."/>
            <person name="Diaz A."/>
            <person name="Albertini E."/>
            <person name="Caccamo M."/>
            <person name="Echenique V."/>
        </authorList>
    </citation>
    <scope>NUCLEOTIDE SEQUENCE [LARGE SCALE GENOMIC DNA]</scope>
    <source>
        <strain evidence="4">cv. Victoria</strain>
        <tissue evidence="3">Leaf</tissue>
    </source>
</reference>
<dbReference type="EMBL" id="RWGY01000013">
    <property type="protein sequence ID" value="TVU27422.1"/>
    <property type="molecule type" value="Genomic_DNA"/>
</dbReference>
<evidence type="ECO:0000256" key="1">
    <source>
        <dbReference type="SAM" id="Phobius"/>
    </source>
</evidence>
<evidence type="ECO:0000313" key="4">
    <source>
        <dbReference type="Proteomes" id="UP000324897"/>
    </source>
</evidence>
<dbReference type="AlphaFoldDB" id="A0A5J9UUA2"/>
<name>A0A5J9UUA2_9POAL</name>
<keyword evidence="1" id="KW-0472">Membrane</keyword>
<dbReference type="Proteomes" id="UP000324897">
    <property type="component" value="Chromosome 2"/>
</dbReference>
<feature type="transmembrane region" description="Helical" evidence="1">
    <location>
        <begin position="110"/>
        <end position="129"/>
    </location>
</feature>
<dbReference type="PANTHER" id="PTHR31325">
    <property type="entry name" value="OS01G0798800 PROTEIN-RELATED"/>
    <property type="match status" value="1"/>
</dbReference>
<proteinExistence type="predicted"/>
<dbReference type="Gramene" id="TVU27422">
    <property type="protein sequence ID" value="TVU27422"/>
    <property type="gene ID" value="EJB05_30031"/>
</dbReference>
<keyword evidence="1" id="KW-0812">Transmembrane</keyword>
<accession>A0A5J9UUA2</accession>
<keyword evidence="4" id="KW-1185">Reference proteome</keyword>
<feature type="domain" description="DUF4220" evidence="2">
    <location>
        <begin position="15"/>
        <end position="191"/>
    </location>
</feature>
<protein>
    <recommendedName>
        <fullName evidence="2">DUF4220 domain-containing protein</fullName>
    </recommendedName>
</protein>
<keyword evidence="1" id="KW-1133">Transmembrane helix</keyword>
<sequence length="398" mass="45595">MDDEPILVRARTQLPTCRRFLFDDANVKEVFGSLERVPVREAEIFKLVEMELSLLYDTLYTKAPVIHTWYGFCIHFISMVATSAALCFFQLSVRGGNNGGYSRADVVISYILLAGALVLEIISACRAVLSTWTCSTLLLSKEVEYRERAHRASACLRWLHDHVLYPLRKHLKLASRRLWRRGTMGQYNLLHLATRDRTDLGSWLAAKLGLEDSWDKLHFSGTFSGTHSLSMERLKELLKGVLWRNRFAYRLDTRGRFTLQQNGAFPGIAQWAVKDAMFDESIVIWHIATDIFISQYSTAPNYHIELVEATRVLSNYMMFLLVAKPNMLPGRERRYVHLNASRDLKKFLQDNHVRASSGRASSGSWWNKCCILKKLFHHEGPDCSSGISEKLAEALLFV</sequence>
<evidence type="ECO:0000259" key="2">
    <source>
        <dbReference type="Pfam" id="PF13968"/>
    </source>
</evidence>